<keyword evidence="3" id="KW-1185">Reference proteome</keyword>
<dbReference type="AlphaFoldDB" id="A0A9N8EPN5"/>
<feature type="region of interest" description="Disordered" evidence="1">
    <location>
        <begin position="1"/>
        <end position="26"/>
    </location>
</feature>
<sequence>MTASTSPATNNDRNDNAMDASSSSAFPEFLFMRRPSRPMADKKPLALPAMPNISGFLFGLCSTTTNTAAEPQPFDEDVSERQQQPGSDKKKKKSKKSSKKSKKAKDSKAAKDTDDDDNKPKRNSFLSVMERLLKSKNGKDLIKKHAKAPKVGHSSAVAAAKAQPDKKKSKSSKRSKSETKSRSRTRPKRVSCSERSATAHMDESMFDWREYRCSQTRNSQTAQHQQTIVVEDQQRR</sequence>
<feature type="compositionally biased region" description="Polar residues" evidence="1">
    <location>
        <begin position="213"/>
        <end position="228"/>
    </location>
</feature>
<dbReference type="EMBL" id="CAICTM010001612">
    <property type="protein sequence ID" value="CAB9524991.1"/>
    <property type="molecule type" value="Genomic_DNA"/>
</dbReference>
<organism evidence="2 3">
    <name type="scientific">Seminavis robusta</name>
    <dbReference type="NCBI Taxonomy" id="568900"/>
    <lineage>
        <taxon>Eukaryota</taxon>
        <taxon>Sar</taxon>
        <taxon>Stramenopiles</taxon>
        <taxon>Ochrophyta</taxon>
        <taxon>Bacillariophyta</taxon>
        <taxon>Bacillariophyceae</taxon>
        <taxon>Bacillariophycidae</taxon>
        <taxon>Naviculales</taxon>
        <taxon>Naviculaceae</taxon>
        <taxon>Seminavis</taxon>
    </lineage>
</organism>
<feature type="compositionally biased region" description="Basic and acidic residues" evidence="1">
    <location>
        <begin position="131"/>
        <end position="143"/>
    </location>
</feature>
<dbReference type="Proteomes" id="UP001153069">
    <property type="component" value="Unassembled WGS sequence"/>
</dbReference>
<gene>
    <name evidence="2" type="ORF">SEMRO_1614_G286100.1</name>
</gene>
<name>A0A9N8EPN5_9STRA</name>
<feature type="compositionally biased region" description="Basic and acidic residues" evidence="1">
    <location>
        <begin position="200"/>
        <end position="212"/>
    </location>
</feature>
<evidence type="ECO:0000313" key="3">
    <source>
        <dbReference type="Proteomes" id="UP001153069"/>
    </source>
</evidence>
<feature type="region of interest" description="Disordered" evidence="1">
    <location>
        <begin position="67"/>
        <end position="236"/>
    </location>
</feature>
<evidence type="ECO:0000256" key="1">
    <source>
        <dbReference type="SAM" id="MobiDB-lite"/>
    </source>
</evidence>
<proteinExistence type="predicted"/>
<reference evidence="2" key="1">
    <citation type="submission" date="2020-06" db="EMBL/GenBank/DDBJ databases">
        <authorList>
            <consortium name="Plant Systems Biology data submission"/>
        </authorList>
    </citation>
    <scope>NUCLEOTIDE SEQUENCE</scope>
    <source>
        <strain evidence="2">D6</strain>
    </source>
</reference>
<evidence type="ECO:0000313" key="2">
    <source>
        <dbReference type="EMBL" id="CAB9524991.1"/>
    </source>
</evidence>
<comment type="caution">
    <text evidence="2">The sequence shown here is derived from an EMBL/GenBank/DDBJ whole genome shotgun (WGS) entry which is preliminary data.</text>
</comment>
<protein>
    <submittedName>
        <fullName evidence="2">Uncharacterized protein</fullName>
    </submittedName>
</protein>
<feature type="compositionally biased region" description="Basic residues" evidence="1">
    <location>
        <begin position="89"/>
        <end position="103"/>
    </location>
</feature>
<accession>A0A9N8EPN5</accession>